<protein>
    <submittedName>
        <fullName evidence="3">Immunoglobulin-like domain,Immunoglobulin-like fold</fullName>
    </submittedName>
</protein>
<evidence type="ECO:0000313" key="4">
    <source>
        <dbReference type="Proteomes" id="UP000325440"/>
    </source>
</evidence>
<dbReference type="AlphaFoldDB" id="A0A5E4M7Z0"/>
<name>A0A5E4M7Z0_9HEMI</name>
<dbReference type="InterPro" id="IPR036179">
    <property type="entry name" value="Ig-like_dom_sf"/>
</dbReference>
<dbReference type="Gene3D" id="2.60.40.10">
    <property type="entry name" value="Immunoglobulins"/>
    <property type="match status" value="1"/>
</dbReference>
<dbReference type="InterPro" id="IPR013783">
    <property type="entry name" value="Ig-like_fold"/>
</dbReference>
<gene>
    <name evidence="3" type="ORF">CINCED_3A009049</name>
</gene>
<sequence length="293" mass="33217">MIRPETALFVFSLLAFQASSVNNVKLLNVRVPNHTVLGRNTKLECIYDLQGEPLYSVKWYKDGKEFFRYLPKNEPKIQVFEKPGIFIDLDKSNSNEVVLKSLVLSSSGIYRCEVSGEAPSFQTVFKDTSLNTVAERPSIDGLQLEYNVGEMVNANCTSSKMTFHTHLIWYINEEQINSTIVHGPYFKIHNTDDELLVTTVLGLSFKVNDSHYRSGHINLKCAAQLESIYLHSDEQIIKFTKHLPTESIMSNTVRLANKIQATSISIQNTPKIILLACVLLICLQNNIHFPISY</sequence>
<keyword evidence="4" id="KW-1185">Reference proteome</keyword>
<organism evidence="3 4">
    <name type="scientific">Cinara cedri</name>
    <dbReference type="NCBI Taxonomy" id="506608"/>
    <lineage>
        <taxon>Eukaryota</taxon>
        <taxon>Metazoa</taxon>
        <taxon>Ecdysozoa</taxon>
        <taxon>Arthropoda</taxon>
        <taxon>Hexapoda</taxon>
        <taxon>Insecta</taxon>
        <taxon>Pterygota</taxon>
        <taxon>Neoptera</taxon>
        <taxon>Paraneoptera</taxon>
        <taxon>Hemiptera</taxon>
        <taxon>Sternorrhyncha</taxon>
        <taxon>Aphidomorpha</taxon>
        <taxon>Aphidoidea</taxon>
        <taxon>Aphididae</taxon>
        <taxon>Lachninae</taxon>
        <taxon>Cinara</taxon>
    </lineage>
</organism>
<reference evidence="3 4" key="1">
    <citation type="submission" date="2019-08" db="EMBL/GenBank/DDBJ databases">
        <authorList>
            <person name="Alioto T."/>
            <person name="Alioto T."/>
            <person name="Gomez Garrido J."/>
        </authorList>
    </citation>
    <scope>NUCLEOTIDE SEQUENCE [LARGE SCALE GENOMIC DNA]</scope>
</reference>
<feature type="chain" id="PRO_5023142630" evidence="1">
    <location>
        <begin position="21"/>
        <end position="293"/>
    </location>
</feature>
<dbReference type="PANTHER" id="PTHR21261:SF15">
    <property type="entry name" value="BEATEN PATH IIIA, ISOFORM D-RELATED"/>
    <property type="match status" value="1"/>
</dbReference>
<evidence type="ECO:0000256" key="1">
    <source>
        <dbReference type="SAM" id="SignalP"/>
    </source>
</evidence>
<feature type="signal peptide" evidence="1">
    <location>
        <begin position="1"/>
        <end position="20"/>
    </location>
</feature>
<dbReference type="OrthoDB" id="10015491at2759"/>
<dbReference type="SUPFAM" id="SSF48726">
    <property type="entry name" value="Immunoglobulin"/>
    <property type="match status" value="1"/>
</dbReference>
<evidence type="ECO:0000313" key="3">
    <source>
        <dbReference type="EMBL" id="VVC25491.1"/>
    </source>
</evidence>
<proteinExistence type="predicted"/>
<dbReference type="InterPro" id="IPR007110">
    <property type="entry name" value="Ig-like_dom"/>
</dbReference>
<dbReference type="EMBL" id="CABPRJ010000014">
    <property type="protein sequence ID" value="VVC25491.1"/>
    <property type="molecule type" value="Genomic_DNA"/>
</dbReference>
<feature type="domain" description="Ig-like" evidence="2">
    <location>
        <begin position="4"/>
        <end position="131"/>
    </location>
</feature>
<evidence type="ECO:0000259" key="2">
    <source>
        <dbReference type="PROSITE" id="PS50835"/>
    </source>
</evidence>
<dbReference type="Proteomes" id="UP000325440">
    <property type="component" value="Unassembled WGS sequence"/>
</dbReference>
<dbReference type="FunFam" id="2.60.40.10:FF:000437">
    <property type="entry name" value="Beat-IIIc, isoform A"/>
    <property type="match status" value="1"/>
</dbReference>
<dbReference type="PROSITE" id="PS50835">
    <property type="entry name" value="IG_LIKE"/>
    <property type="match status" value="1"/>
</dbReference>
<keyword evidence="1" id="KW-0732">Signal</keyword>
<accession>A0A5E4M7Z0</accession>
<dbReference type="PANTHER" id="PTHR21261">
    <property type="entry name" value="BEAT PROTEIN"/>
    <property type="match status" value="1"/>
</dbReference>